<dbReference type="EMBL" id="KE145355">
    <property type="protein sequence ID" value="EPE35039.1"/>
    <property type="molecule type" value="Genomic_DNA"/>
</dbReference>
<dbReference type="KEGG" id="glz:GLAREA_10734"/>
<dbReference type="GeneID" id="19469780"/>
<evidence type="ECO:0000313" key="2">
    <source>
        <dbReference type="EMBL" id="EPE35039.1"/>
    </source>
</evidence>
<dbReference type="OrthoDB" id="3553099at2759"/>
<dbReference type="AlphaFoldDB" id="S3DD59"/>
<dbReference type="RefSeq" id="XP_008078026.1">
    <property type="nucleotide sequence ID" value="XM_008079835.1"/>
</dbReference>
<proteinExistence type="predicted"/>
<dbReference type="Proteomes" id="UP000016922">
    <property type="component" value="Unassembled WGS sequence"/>
</dbReference>
<dbReference type="HOGENOM" id="CLU_1094366_0_0_1"/>
<sequence length="254" mass="26918">MAHMLICRLELVKTTLVTTQPPGAVMSGVGIVLDINYIPRAPNWPTAFSGYVCGTIPTNDASCYVNADAQTQANIGSTAPRTFASCCNGPITNITSPVTDPNDPSVGVSCLAYCPVDFIRTLEPDFGDYWNCITEKPDDRQGILDDTINGQITCGWVGTSDHDRCMISLAVESQYSSTATESTHSKLYFSTNTIQEPTTTPTCPPQRTVQSTTSTTVAAATSSSNRSAASSTVPTISTMKAVGILLILALVGFV</sequence>
<organism evidence="2 3">
    <name type="scientific">Glarea lozoyensis (strain ATCC 20868 / MF5171)</name>
    <dbReference type="NCBI Taxonomy" id="1116229"/>
    <lineage>
        <taxon>Eukaryota</taxon>
        <taxon>Fungi</taxon>
        <taxon>Dikarya</taxon>
        <taxon>Ascomycota</taxon>
        <taxon>Pezizomycotina</taxon>
        <taxon>Leotiomycetes</taxon>
        <taxon>Helotiales</taxon>
        <taxon>Helotiaceae</taxon>
        <taxon>Glarea</taxon>
    </lineage>
</organism>
<gene>
    <name evidence="2" type="ORF">GLAREA_10734</name>
</gene>
<name>S3DD59_GLAL2</name>
<reference evidence="2 3" key="1">
    <citation type="journal article" date="2013" name="BMC Genomics">
        <title>Genomics-driven discovery of the pneumocandin biosynthetic gene cluster in the fungus Glarea lozoyensis.</title>
        <authorList>
            <person name="Chen L."/>
            <person name="Yue Q."/>
            <person name="Zhang X."/>
            <person name="Xiang M."/>
            <person name="Wang C."/>
            <person name="Li S."/>
            <person name="Che Y."/>
            <person name="Ortiz-Lopez F.J."/>
            <person name="Bills G.F."/>
            <person name="Liu X."/>
            <person name="An Z."/>
        </authorList>
    </citation>
    <scope>NUCLEOTIDE SEQUENCE [LARGE SCALE GENOMIC DNA]</scope>
    <source>
        <strain evidence="3">ATCC 20868 / MF5171</strain>
    </source>
</reference>
<keyword evidence="3" id="KW-1185">Reference proteome</keyword>
<evidence type="ECO:0000313" key="3">
    <source>
        <dbReference type="Proteomes" id="UP000016922"/>
    </source>
</evidence>
<feature type="region of interest" description="Disordered" evidence="1">
    <location>
        <begin position="196"/>
        <end position="232"/>
    </location>
</feature>
<accession>S3DD59</accession>
<evidence type="ECO:0000256" key="1">
    <source>
        <dbReference type="SAM" id="MobiDB-lite"/>
    </source>
</evidence>
<protein>
    <submittedName>
        <fullName evidence="2">Uncharacterized protein</fullName>
    </submittedName>
</protein>